<evidence type="ECO:0000313" key="3">
    <source>
        <dbReference type="Proteomes" id="UP000092730"/>
    </source>
</evidence>
<dbReference type="VEuPathDB" id="FungiDB:I302_03448"/>
<dbReference type="Pfam" id="PF12586">
    <property type="entry name" value="DUF3760"/>
    <property type="match status" value="1"/>
</dbReference>
<dbReference type="Proteomes" id="UP000092730">
    <property type="component" value="Chromosome 1"/>
</dbReference>
<keyword evidence="3" id="KW-1185">Reference proteome</keyword>
<dbReference type="EMBL" id="KI894020">
    <property type="protein sequence ID" value="OCF25775.1"/>
    <property type="molecule type" value="Genomic_DNA"/>
</dbReference>
<proteinExistence type="predicted"/>
<sequence>MTRFRSFFKRLVHPHSPSSHDTHPSGYPTPVHLLPKWQDPYLNPKVFQRLLPVHHLIIDALFSLDPALVVLLSQPLYDKYIPILYKDITMRPYAFSGLFRTYSRGCEDDNNTIRAYKHTEILHLMDRSNAFQIGTITCGDQPAFVPHSDLFENVRKIDMAWDVYLAQGEENLYYMFVDFASKLNEQLRDGTVEELVVEIKDGSRMVNHRKLIQEYEEGIKPKHITFIITQDFIPNNDNKRHNGSLCVNMVPVTLKHAQLVRFVVPRSLGLYDHTCFVYQLRVLYEDWKKLKDQNQLVDRKVKLEYYVIGAESVKEGAYRDLRSNNRWDVLSWMEERVEFRELDQCEKELRWSRILEHVRTDR</sequence>
<reference evidence="1" key="1">
    <citation type="submission" date="2013-07" db="EMBL/GenBank/DDBJ databases">
        <title>The Genome Sequence of Cryptococcus bestiolae CBS10118.</title>
        <authorList>
            <consortium name="The Broad Institute Genome Sequencing Platform"/>
            <person name="Cuomo C."/>
            <person name="Litvintseva A."/>
            <person name="Chen Y."/>
            <person name="Heitman J."/>
            <person name="Sun S."/>
            <person name="Springer D."/>
            <person name="Dromer F."/>
            <person name="Young S.K."/>
            <person name="Zeng Q."/>
            <person name="Gargeya S."/>
            <person name="Fitzgerald M."/>
            <person name="Abouelleil A."/>
            <person name="Alvarado L."/>
            <person name="Berlin A.M."/>
            <person name="Chapman S.B."/>
            <person name="Dewar J."/>
            <person name="Goldberg J."/>
            <person name="Griggs A."/>
            <person name="Gujja S."/>
            <person name="Hansen M."/>
            <person name="Howarth C."/>
            <person name="Imamovic A."/>
            <person name="Larimer J."/>
            <person name="McCowan C."/>
            <person name="Murphy C."/>
            <person name="Pearson M."/>
            <person name="Priest M."/>
            <person name="Roberts A."/>
            <person name="Saif S."/>
            <person name="Shea T."/>
            <person name="Sykes S."/>
            <person name="Wortman J."/>
            <person name="Nusbaum C."/>
            <person name="Birren B."/>
        </authorList>
    </citation>
    <scope>NUCLEOTIDE SEQUENCE [LARGE SCALE GENOMIC DNA]</scope>
    <source>
        <strain evidence="1">CBS 10118</strain>
    </source>
</reference>
<dbReference type="OrthoDB" id="2561841at2759"/>
<dbReference type="GeneID" id="30207847"/>
<protein>
    <submittedName>
        <fullName evidence="1">Uncharacterized protein</fullName>
    </submittedName>
</protein>
<evidence type="ECO:0000313" key="1">
    <source>
        <dbReference type="EMBL" id="OCF25775.1"/>
    </source>
</evidence>
<organism evidence="1">
    <name type="scientific">Kwoniella bestiolae CBS 10118</name>
    <dbReference type="NCBI Taxonomy" id="1296100"/>
    <lineage>
        <taxon>Eukaryota</taxon>
        <taxon>Fungi</taxon>
        <taxon>Dikarya</taxon>
        <taxon>Basidiomycota</taxon>
        <taxon>Agaricomycotina</taxon>
        <taxon>Tremellomycetes</taxon>
        <taxon>Tremellales</taxon>
        <taxon>Cryptococcaceae</taxon>
        <taxon>Kwoniella</taxon>
    </lineage>
</organism>
<dbReference type="AlphaFoldDB" id="A0A1B9G414"/>
<name>A0A1B9G414_9TREE</name>
<reference evidence="2" key="2">
    <citation type="submission" date="2013-07" db="EMBL/GenBank/DDBJ databases">
        <authorList>
            <consortium name="The Broad Institute Genome Sequencing Platform"/>
            <person name="Cuomo C."/>
            <person name="Litvintseva A."/>
            <person name="Chen Y."/>
            <person name="Heitman J."/>
            <person name="Sun S."/>
            <person name="Springer D."/>
            <person name="Dromer F."/>
            <person name="Young S.K."/>
            <person name="Zeng Q."/>
            <person name="Gargeya S."/>
            <person name="Fitzgerald M."/>
            <person name="Abouelleil A."/>
            <person name="Alvarado L."/>
            <person name="Berlin A.M."/>
            <person name="Chapman S.B."/>
            <person name="Dewar J."/>
            <person name="Goldberg J."/>
            <person name="Griggs A."/>
            <person name="Gujja S."/>
            <person name="Hansen M."/>
            <person name="Howarth C."/>
            <person name="Imamovic A."/>
            <person name="Larimer J."/>
            <person name="McCowan C."/>
            <person name="Murphy C."/>
            <person name="Pearson M."/>
            <person name="Priest M."/>
            <person name="Roberts A."/>
            <person name="Saif S."/>
            <person name="Shea T."/>
            <person name="Sykes S."/>
            <person name="Wortman J."/>
            <person name="Nusbaum C."/>
            <person name="Birren B."/>
        </authorList>
    </citation>
    <scope>NUCLEOTIDE SEQUENCE</scope>
    <source>
        <strain evidence="2">CBS 10118</strain>
    </source>
</reference>
<gene>
    <name evidence="1" type="ORF">I302_03448</name>
    <name evidence="2" type="ORF">I302_100076</name>
</gene>
<evidence type="ECO:0000313" key="2">
    <source>
        <dbReference type="EMBL" id="WVW78125.1"/>
    </source>
</evidence>
<dbReference type="RefSeq" id="XP_019046845.1">
    <property type="nucleotide sequence ID" value="XM_019190097.1"/>
</dbReference>
<dbReference type="InterPro" id="IPR022235">
    <property type="entry name" value="DUF3760"/>
</dbReference>
<reference evidence="1" key="3">
    <citation type="submission" date="2014-01" db="EMBL/GenBank/DDBJ databases">
        <title>Evolution of pathogenesis and genome organization in the Tremellales.</title>
        <authorList>
            <person name="Cuomo C."/>
            <person name="Litvintseva A."/>
            <person name="Heitman J."/>
            <person name="Chen Y."/>
            <person name="Sun S."/>
            <person name="Springer D."/>
            <person name="Dromer F."/>
            <person name="Young S."/>
            <person name="Zeng Q."/>
            <person name="Chapman S."/>
            <person name="Gujja S."/>
            <person name="Saif S."/>
            <person name="Birren B."/>
        </authorList>
    </citation>
    <scope>NUCLEOTIDE SEQUENCE</scope>
    <source>
        <strain evidence="1">CBS 10118</strain>
    </source>
</reference>
<dbReference type="KEGG" id="kbi:30207847"/>
<reference evidence="2" key="4">
    <citation type="submission" date="2024-02" db="EMBL/GenBank/DDBJ databases">
        <title>Comparative genomics of Cryptococcus and Kwoniella reveals pathogenesis evolution and contrasting modes of karyotype evolution via chromosome fusion or intercentromeric recombination.</title>
        <authorList>
            <person name="Coelho M.A."/>
            <person name="David-Palma M."/>
            <person name="Shea T."/>
            <person name="Bowers K."/>
            <person name="McGinley-Smith S."/>
            <person name="Mohammad A.W."/>
            <person name="Gnirke A."/>
            <person name="Yurkov A.M."/>
            <person name="Nowrousian M."/>
            <person name="Sun S."/>
            <person name="Cuomo C.A."/>
            <person name="Heitman J."/>
        </authorList>
    </citation>
    <scope>NUCLEOTIDE SEQUENCE</scope>
    <source>
        <strain evidence="2">CBS 10118</strain>
    </source>
</reference>
<accession>A0A1B9G414</accession>
<dbReference type="EMBL" id="CP144541">
    <property type="protein sequence ID" value="WVW78125.1"/>
    <property type="molecule type" value="Genomic_DNA"/>
</dbReference>